<keyword evidence="1" id="KW-0732">Signal</keyword>
<feature type="signal peptide" evidence="1">
    <location>
        <begin position="1"/>
        <end position="25"/>
    </location>
</feature>
<dbReference type="EMBL" id="WWCU01000004">
    <property type="protein sequence ID" value="MYN06821.1"/>
    <property type="molecule type" value="Genomic_DNA"/>
</dbReference>
<accession>A0A7X4KM66</accession>
<comment type="caution">
    <text evidence="2">The sequence shown here is derived from an EMBL/GenBank/DDBJ whole genome shotgun (WGS) entry which is preliminary data.</text>
</comment>
<sequence>MKSICIMIAASALLGACSINPPADANEGFDNDAYTPTGSLIPRKGPDKAAKQTVLSGDAARDAMDRIPAAIPSR</sequence>
<evidence type="ECO:0000313" key="2">
    <source>
        <dbReference type="EMBL" id="MYN06821.1"/>
    </source>
</evidence>
<reference evidence="2 3" key="1">
    <citation type="submission" date="2019-12" db="EMBL/GenBank/DDBJ databases">
        <title>Novel species isolated from a subtropical stream in China.</title>
        <authorList>
            <person name="Lu H."/>
        </authorList>
    </citation>
    <scope>NUCLEOTIDE SEQUENCE [LARGE SCALE GENOMIC DNA]</scope>
    <source>
        <strain evidence="2 3">FT127W</strain>
    </source>
</reference>
<dbReference type="AlphaFoldDB" id="A0A7X4KM66"/>
<evidence type="ECO:0008006" key="4">
    <source>
        <dbReference type="Google" id="ProtNLM"/>
    </source>
</evidence>
<evidence type="ECO:0000256" key="1">
    <source>
        <dbReference type="SAM" id="SignalP"/>
    </source>
</evidence>
<dbReference type="RefSeq" id="WP_161071210.1">
    <property type="nucleotide sequence ID" value="NZ_WWCU01000004.1"/>
</dbReference>
<gene>
    <name evidence="2" type="ORF">GTP77_05670</name>
</gene>
<evidence type="ECO:0000313" key="3">
    <source>
        <dbReference type="Proteomes" id="UP000450676"/>
    </source>
</evidence>
<feature type="chain" id="PRO_5031565993" description="Lipoprotein" evidence="1">
    <location>
        <begin position="26"/>
        <end position="74"/>
    </location>
</feature>
<dbReference type="Proteomes" id="UP000450676">
    <property type="component" value="Unassembled WGS sequence"/>
</dbReference>
<dbReference type="PROSITE" id="PS51257">
    <property type="entry name" value="PROKAR_LIPOPROTEIN"/>
    <property type="match status" value="1"/>
</dbReference>
<protein>
    <recommendedName>
        <fullName evidence="4">Lipoprotein</fullName>
    </recommendedName>
</protein>
<name>A0A7X4KM66_9BURK</name>
<keyword evidence="3" id="KW-1185">Reference proteome</keyword>
<proteinExistence type="predicted"/>
<organism evidence="2 3">
    <name type="scientific">Pseudoduganella aquatica</name>
    <dbReference type="NCBI Taxonomy" id="2660641"/>
    <lineage>
        <taxon>Bacteria</taxon>
        <taxon>Pseudomonadati</taxon>
        <taxon>Pseudomonadota</taxon>
        <taxon>Betaproteobacteria</taxon>
        <taxon>Burkholderiales</taxon>
        <taxon>Oxalobacteraceae</taxon>
        <taxon>Telluria group</taxon>
        <taxon>Pseudoduganella</taxon>
    </lineage>
</organism>